<feature type="domain" description="Small ribosomal subunit protein uS7" evidence="7">
    <location>
        <begin position="2"/>
        <end position="151"/>
    </location>
</feature>
<dbReference type="GO" id="GO:0003735">
    <property type="term" value="F:structural constituent of ribosome"/>
    <property type="evidence" value="ECO:0007669"/>
    <property type="project" value="InterPro"/>
</dbReference>
<keyword evidence="6" id="KW-0820">tRNA-binding</keyword>
<dbReference type="InterPro" id="IPR023798">
    <property type="entry name" value="Ribosomal_uS7_dom"/>
</dbReference>
<comment type="function">
    <text evidence="6">One of the primary rRNA binding proteins, it binds directly to 16S rRNA where it nucleates assembly of the head domain of the 30S subunit. Is located at the subunit interface close to the decoding center, probably blocks exit of the E-site tRNA.</text>
</comment>
<proteinExistence type="inferred from homology"/>
<sequence>MRGKKAKKRKIEPDVIYNNRGVTRLINKIMRGGKKSVAQAIVYNAFEKIGKEASKEPVEVFEAALRNVQPQLEVRPRRVGGASYQVPLEVKGERKISLALHWIIQTARKKSSSEYKTMAAKLAAELTEASQGTGGAVKKKQDIQKMAEANRAFAHFRW</sequence>
<evidence type="ECO:0000256" key="6">
    <source>
        <dbReference type="HAMAP-Rule" id="MF_00480"/>
    </source>
</evidence>
<name>A0A1G1W801_9BACT</name>
<dbReference type="PIRSF" id="PIRSF002122">
    <property type="entry name" value="RPS7p_RPS7a_RPS5e_RPS7o"/>
    <property type="match status" value="1"/>
</dbReference>
<evidence type="ECO:0000256" key="4">
    <source>
        <dbReference type="ARBA" id="ARBA00022980"/>
    </source>
</evidence>
<keyword evidence="5 6" id="KW-0687">Ribonucleoprotein</keyword>
<dbReference type="Proteomes" id="UP000177103">
    <property type="component" value="Unassembled WGS sequence"/>
</dbReference>
<dbReference type="Pfam" id="PF00177">
    <property type="entry name" value="Ribosomal_S7"/>
    <property type="match status" value="1"/>
</dbReference>
<dbReference type="SUPFAM" id="SSF47973">
    <property type="entry name" value="Ribosomal protein S7"/>
    <property type="match status" value="1"/>
</dbReference>
<comment type="similarity">
    <text evidence="1 6">Belongs to the universal ribosomal protein uS7 family.</text>
</comment>
<dbReference type="GO" id="GO:0006412">
    <property type="term" value="P:translation"/>
    <property type="evidence" value="ECO:0007669"/>
    <property type="project" value="UniProtKB-UniRule"/>
</dbReference>
<dbReference type="GO" id="GO:0019843">
    <property type="term" value="F:rRNA binding"/>
    <property type="evidence" value="ECO:0007669"/>
    <property type="project" value="UniProtKB-UniRule"/>
</dbReference>
<dbReference type="EMBL" id="MHCQ01000039">
    <property type="protein sequence ID" value="OGY23788.1"/>
    <property type="molecule type" value="Genomic_DNA"/>
</dbReference>
<keyword evidence="4 6" id="KW-0689">Ribosomal protein</keyword>
<keyword evidence="3 6" id="KW-0694">RNA-binding</keyword>
<gene>
    <name evidence="6" type="primary">rpsG</name>
    <name evidence="8" type="ORF">A2Y57_04685</name>
</gene>
<evidence type="ECO:0000256" key="3">
    <source>
        <dbReference type="ARBA" id="ARBA00022884"/>
    </source>
</evidence>
<dbReference type="GO" id="GO:0015935">
    <property type="term" value="C:small ribosomal subunit"/>
    <property type="evidence" value="ECO:0007669"/>
    <property type="project" value="InterPro"/>
</dbReference>
<evidence type="ECO:0000313" key="9">
    <source>
        <dbReference type="Proteomes" id="UP000177103"/>
    </source>
</evidence>
<dbReference type="AlphaFoldDB" id="A0A1G1W801"/>
<dbReference type="CDD" id="cd14869">
    <property type="entry name" value="uS7_Bacteria"/>
    <property type="match status" value="1"/>
</dbReference>
<dbReference type="GO" id="GO:0000049">
    <property type="term" value="F:tRNA binding"/>
    <property type="evidence" value="ECO:0007669"/>
    <property type="project" value="UniProtKB-UniRule"/>
</dbReference>
<accession>A0A1G1W801</accession>
<dbReference type="InterPro" id="IPR036823">
    <property type="entry name" value="Ribosomal_uS7_dom_sf"/>
</dbReference>
<dbReference type="InterPro" id="IPR005717">
    <property type="entry name" value="Ribosomal_uS7_bac/org-type"/>
</dbReference>
<dbReference type="FunFam" id="1.10.455.10:FF:000001">
    <property type="entry name" value="30S ribosomal protein S7"/>
    <property type="match status" value="1"/>
</dbReference>
<dbReference type="PANTHER" id="PTHR11205">
    <property type="entry name" value="RIBOSOMAL PROTEIN S7"/>
    <property type="match status" value="1"/>
</dbReference>
<dbReference type="InterPro" id="IPR000235">
    <property type="entry name" value="Ribosomal_uS7"/>
</dbReference>
<dbReference type="Gene3D" id="1.10.455.10">
    <property type="entry name" value="Ribosomal protein S7 domain"/>
    <property type="match status" value="1"/>
</dbReference>
<dbReference type="NCBIfam" id="TIGR01029">
    <property type="entry name" value="rpsG_bact"/>
    <property type="match status" value="1"/>
</dbReference>
<dbReference type="HAMAP" id="MF_00480_B">
    <property type="entry name" value="Ribosomal_uS7_B"/>
    <property type="match status" value="1"/>
</dbReference>
<keyword evidence="2 6" id="KW-0699">rRNA-binding</keyword>
<evidence type="ECO:0000259" key="7">
    <source>
        <dbReference type="Pfam" id="PF00177"/>
    </source>
</evidence>
<evidence type="ECO:0000256" key="2">
    <source>
        <dbReference type="ARBA" id="ARBA00022730"/>
    </source>
</evidence>
<comment type="subunit">
    <text evidence="6">Part of the 30S ribosomal subunit. Contacts proteins S9 and S11.</text>
</comment>
<organism evidence="8 9">
    <name type="scientific">Candidatus Woykebacteria bacterium RBG_13_40_7b</name>
    <dbReference type="NCBI Taxonomy" id="1802594"/>
    <lineage>
        <taxon>Bacteria</taxon>
        <taxon>Candidatus Woykeibacteriota</taxon>
    </lineage>
</organism>
<comment type="caution">
    <text evidence="8">The sequence shown here is derived from an EMBL/GenBank/DDBJ whole genome shotgun (WGS) entry which is preliminary data.</text>
</comment>
<evidence type="ECO:0000256" key="1">
    <source>
        <dbReference type="ARBA" id="ARBA00007151"/>
    </source>
</evidence>
<evidence type="ECO:0000313" key="8">
    <source>
        <dbReference type="EMBL" id="OGY23788.1"/>
    </source>
</evidence>
<evidence type="ECO:0000256" key="5">
    <source>
        <dbReference type="ARBA" id="ARBA00023274"/>
    </source>
</evidence>
<reference evidence="8 9" key="1">
    <citation type="journal article" date="2016" name="Nat. Commun.">
        <title>Thousands of microbial genomes shed light on interconnected biogeochemical processes in an aquifer system.</title>
        <authorList>
            <person name="Anantharaman K."/>
            <person name="Brown C.T."/>
            <person name="Hug L.A."/>
            <person name="Sharon I."/>
            <person name="Castelle C.J."/>
            <person name="Probst A.J."/>
            <person name="Thomas B.C."/>
            <person name="Singh A."/>
            <person name="Wilkins M.J."/>
            <person name="Karaoz U."/>
            <person name="Brodie E.L."/>
            <person name="Williams K.H."/>
            <person name="Hubbard S.S."/>
            <person name="Banfield J.F."/>
        </authorList>
    </citation>
    <scope>NUCLEOTIDE SEQUENCE [LARGE SCALE GENOMIC DNA]</scope>
</reference>
<protein>
    <recommendedName>
        <fullName evidence="6">Small ribosomal subunit protein uS7</fullName>
    </recommendedName>
</protein>